<sequence length="150" mass="16839">MNNRLFYNESVRGLEFQGLISADGPYISCKNRSGGVALGVCGLRKFAPVDYNNRSCQHGWWLVKYDSEARLDLTDFSDSDVKDLSEAFGIALLPPHLLVAQQVRQDFFFKSRAGEALFAWVRAHPRLASQHASYEAYLPGWHSKAVASIE</sequence>
<protein>
    <submittedName>
        <fullName evidence="1">Uncharacterized protein</fullName>
    </submittedName>
</protein>
<comment type="caution">
    <text evidence="1">The sequence shown here is derived from an EMBL/GenBank/DDBJ whole genome shotgun (WGS) entry which is preliminary data.</text>
</comment>
<organism evidence="1 2">
    <name type="scientific">Ralstonia pickettii</name>
    <name type="common">Burkholderia pickettii</name>
    <dbReference type="NCBI Taxonomy" id="329"/>
    <lineage>
        <taxon>Bacteria</taxon>
        <taxon>Pseudomonadati</taxon>
        <taxon>Pseudomonadota</taxon>
        <taxon>Betaproteobacteria</taxon>
        <taxon>Burkholderiales</taxon>
        <taxon>Burkholderiaceae</taxon>
        <taxon>Ralstonia</taxon>
    </lineage>
</organism>
<name>A0AAW4QA93_RALPI</name>
<dbReference type="EMBL" id="QGBI01000014">
    <property type="protein sequence ID" value="MBX3891293.1"/>
    <property type="molecule type" value="Genomic_DNA"/>
</dbReference>
<gene>
    <name evidence="1" type="ORF">DEE74_15620</name>
</gene>
<evidence type="ECO:0000313" key="2">
    <source>
        <dbReference type="Proteomes" id="UP001199322"/>
    </source>
</evidence>
<dbReference type="Proteomes" id="UP001199322">
    <property type="component" value="Unassembled WGS sequence"/>
</dbReference>
<dbReference type="RefSeq" id="WP_182553228.1">
    <property type="nucleotide sequence ID" value="NZ_QGAQ01000014.1"/>
</dbReference>
<dbReference type="AlphaFoldDB" id="A0AAW4QA93"/>
<accession>A0AAW4QA93</accession>
<proteinExistence type="predicted"/>
<evidence type="ECO:0000313" key="1">
    <source>
        <dbReference type="EMBL" id="MBX3891293.1"/>
    </source>
</evidence>
<reference evidence="1" key="1">
    <citation type="submission" date="2018-06" db="EMBL/GenBank/DDBJ databases">
        <authorList>
            <person name="O'Rourke A."/>
        </authorList>
    </citation>
    <scope>NUCLEOTIDE SEQUENCE</scope>
    <source>
        <strain evidence="1">132550021-3</strain>
    </source>
</reference>